<organism evidence="6 7">
    <name type="scientific">Candidatus Tagabacteria bacterium RIFCSPLOWO2_01_FULL_39_11</name>
    <dbReference type="NCBI Taxonomy" id="1802295"/>
    <lineage>
        <taxon>Bacteria</taxon>
        <taxon>Candidatus Tagaibacteriota</taxon>
    </lineage>
</organism>
<dbReference type="GO" id="GO:0003735">
    <property type="term" value="F:structural constituent of ribosome"/>
    <property type="evidence" value="ECO:0007669"/>
    <property type="project" value="InterPro"/>
</dbReference>
<dbReference type="PANTHER" id="PTHR11560">
    <property type="entry name" value="39S RIBOSOMAL PROTEIN L10, MITOCHONDRIAL"/>
    <property type="match status" value="1"/>
</dbReference>
<dbReference type="NCBIfam" id="NF000955">
    <property type="entry name" value="PRK00099.1-1"/>
    <property type="match status" value="1"/>
</dbReference>
<dbReference type="GO" id="GO:0070180">
    <property type="term" value="F:large ribosomal subunit rRNA binding"/>
    <property type="evidence" value="ECO:0007669"/>
    <property type="project" value="UniProtKB-UniRule"/>
</dbReference>
<comment type="similarity">
    <text evidence="1 5">Belongs to the universal ribosomal protein uL10 family.</text>
</comment>
<dbReference type="EMBL" id="MHQZ01000018">
    <property type="protein sequence ID" value="OHA14066.1"/>
    <property type="molecule type" value="Genomic_DNA"/>
</dbReference>
<dbReference type="Gene3D" id="6.10.250.290">
    <property type="match status" value="1"/>
</dbReference>
<comment type="subunit">
    <text evidence="5">Part of the ribosomal stalk of the 50S ribosomal subunit. The N-terminus interacts with L11 and the large rRNA to form the base of the stalk. The C-terminus forms an elongated spine to which L12 dimers bind in a sequential fashion forming a multimeric L10(L12)X complex.</text>
</comment>
<proteinExistence type="inferred from homology"/>
<evidence type="ECO:0000256" key="4">
    <source>
        <dbReference type="ARBA" id="ARBA00035202"/>
    </source>
</evidence>
<name>A0A1G2LR09_9BACT</name>
<dbReference type="SUPFAM" id="SSF160369">
    <property type="entry name" value="Ribosomal protein L10-like"/>
    <property type="match status" value="1"/>
</dbReference>
<evidence type="ECO:0000313" key="7">
    <source>
        <dbReference type="Proteomes" id="UP000178302"/>
    </source>
</evidence>
<evidence type="ECO:0000256" key="1">
    <source>
        <dbReference type="ARBA" id="ARBA00008889"/>
    </source>
</evidence>
<keyword evidence="5" id="KW-0699">rRNA-binding</keyword>
<dbReference type="AlphaFoldDB" id="A0A1G2LR09"/>
<comment type="caution">
    <text evidence="6">The sequence shown here is derived from an EMBL/GenBank/DDBJ whole genome shotgun (WGS) entry which is preliminary data.</text>
</comment>
<reference evidence="6 7" key="1">
    <citation type="journal article" date="2016" name="Nat. Commun.">
        <title>Thousands of microbial genomes shed light on interconnected biogeochemical processes in an aquifer system.</title>
        <authorList>
            <person name="Anantharaman K."/>
            <person name="Brown C.T."/>
            <person name="Hug L.A."/>
            <person name="Sharon I."/>
            <person name="Castelle C.J."/>
            <person name="Probst A.J."/>
            <person name="Thomas B.C."/>
            <person name="Singh A."/>
            <person name="Wilkins M.J."/>
            <person name="Karaoz U."/>
            <person name="Brodie E.L."/>
            <person name="Williams K.H."/>
            <person name="Hubbard S.S."/>
            <person name="Banfield J.F."/>
        </authorList>
    </citation>
    <scope>NUCLEOTIDE SEQUENCE [LARGE SCALE GENOMIC DNA]</scope>
</reference>
<dbReference type="HAMAP" id="MF_00362">
    <property type="entry name" value="Ribosomal_uL10"/>
    <property type="match status" value="1"/>
</dbReference>
<protein>
    <recommendedName>
        <fullName evidence="4 5">Large ribosomal subunit protein uL10</fullName>
    </recommendedName>
</protein>
<dbReference type="PROSITE" id="PS01109">
    <property type="entry name" value="RIBOSOMAL_L10"/>
    <property type="match status" value="1"/>
</dbReference>
<sequence>MALTKEKKGTIIQDVREKIKNSNIVVFLNFHGLNVGSISTLRNKLRADNSFYKVAKKTLVKKAVDNFKFEGELPALTGELAVVFGSDEIRSPKTLTDFIKHYVEKPGTGGKKCLEILGGILDKKFINKNSILALSRIPSREILLSRLLNSFNAPARQMVGVLAGTMRGFIGVLKQIEKNKL</sequence>
<dbReference type="Pfam" id="PF00466">
    <property type="entry name" value="Ribosomal_L10"/>
    <property type="match status" value="1"/>
</dbReference>
<dbReference type="Gene3D" id="3.30.70.1730">
    <property type="match status" value="1"/>
</dbReference>
<dbReference type="CDD" id="cd05797">
    <property type="entry name" value="Ribosomal_L10"/>
    <property type="match status" value="1"/>
</dbReference>
<comment type="function">
    <text evidence="5">Forms part of the ribosomal stalk, playing a central role in the interaction of the ribosome with GTP-bound translation factors.</text>
</comment>
<gene>
    <name evidence="5" type="primary">rplJ</name>
    <name evidence="6" type="ORF">A2909_03105</name>
</gene>
<dbReference type="InterPro" id="IPR002363">
    <property type="entry name" value="Ribosomal_uL10_CS_bac"/>
</dbReference>
<dbReference type="GO" id="GO:0006412">
    <property type="term" value="P:translation"/>
    <property type="evidence" value="ECO:0007669"/>
    <property type="project" value="UniProtKB-UniRule"/>
</dbReference>
<keyword evidence="2 5" id="KW-0689">Ribosomal protein</keyword>
<keyword evidence="3 5" id="KW-0687">Ribonucleoprotein</keyword>
<keyword evidence="5" id="KW-0694">RNA-binding</keyword>
<accession>A0A1G2LR09</accession>
<dbReference type="InterPro" id="IPR022973">
    <property type="entry name" value="Ribosomal_uL10_bac"/>
</dbReference>
<evidence type="ECO:0000256" key="5">
    <source>
        <dbReference type="HAMAP-Rule" id="MF_00362"/>
    </source>
</evidence>
<evidence type="ECO:0000256" key="3">
    <source>
        <dbReference type="ARBA" id="ARBA00023274"/>
    </source>
</evidence>
<dbReference type="InterPro" id="IPR047865">
    <property type="entry name" value="Ribosomal_uL10_bac_type"/>
</dbReference>
<dbReference type="InterPro" id="IPR001790">
    <property type="entry name" value="Ribosomal_uL10"/>
</dbReference>
<evidence type="ECO:0000313" key="6">
    <source>
        <dbReference type="EMBL" id="OHA14066.1"/>
    </source>
</evidence>
<evidence type="ECO:0000256" key="2">
    <source>
        <dbReference type="ARBA" id="ARBA00022980"/>
    </source>
</evidence>
<dbReference type="Proteomes" id="UP000178302">
    <property type="component" value="Unassembled WGS sequence"/>
</dbReference>
<dbReference type="GO" id="GO:0015934">
    <property type="term" value="C:large ribosomal subunit"/>
    <property type="evidence" value="ECO:0007669"/>
    <property type="project" value="InterPro"/>
</dbReference>
<dbReference type="InterPro" id="IPR043141">
    <property type="entry name" value="Ribosomal_uL10-like_sf"/>
</dbReference>